<dbReference type="AlphaFoldDB" id="A0A9W7DYR1"/>
<sequence>MALNQTGAAAADPLEPLEEPEIDLLTLTSAERRSLVIRAGWSDLRLRLRAHALKLRSENTHLITFLTESDADGAGHLDIDDICTILSTLEFPFLPPSAVQDLFEAHESLVEATLFEDRTVILKRFGDFRGNVDYRRFYDALGLDPPKDYLDPDQFMDPLPQPYRLINKTLMSIFDDTWDLICSRHPALKELPVPNPELYGLGEKRKVVEIREAKISSPSGVLENYGTLTCAEWSLGGNMLGCGTASGHFVLLNPKSSAPVDGPSNFLGNSGFNLGASAAMASSCILGNCAVFTDIPYGVSHVSVPARPKGGQLRCVRVALSAPFALPADSFEDTEDLKAKKGKKGKKEEVPEDEEEGRPPPPTPMVSKLAVVECWQTLGGEGGKHFSCRVVATGETQSPVDILTLSNDGLYLAAGCDDGAVCGWALEPPVQPDIDDDPVSMAMRGMKNNKGVNVLRSVNEESGNIDASKTEREDEDEDEDGDGSPKKLEVQEEPPKIMELGLPTFRIAAPPEPGATAPPPVSEEASVVSTGSKAKKGGKAAPPPEVVEVDTSPAALAAAKSRYLPRVIFMPGPPGARTTLGQFGKGANMAATVLIWRCLTNVWKQYRLPSLAESLDSGAKEEGEGGGEEVEEGSEKRARIEEASLKLVGRWIMPSNITTVAKSDVVGLDKLCFGLEDGAVVMWDNKTNTPVAGCSRHQAPVSSCCFVGGARYLVSGDMKGAVHFHDLDTEATEHFNRAKSRREHASSASSLGHRRTSASSRKHTATSIEPTAAQVEANLKSILLRDPRDSVGLIVRRDEDFDGPVLCCSALKSGVGGCPIVICTDENGTVVCYDAAHGDLVGKLNTYVISGHAYDIPEEGYTKPLSEKAGKKLCMRKAVREAVEDGGGNEEDGLGPSASVETLEPPNFEHLDSVRSSLSRKPITGCGSDCITIVAGGTELFDWGGEEPVALATESDVDERAVDNSANNERSMKSIASTSVLSDTDVSPMPATTLAVFALGDVFAALCPGIAQCCGGGDGMDEVLGGAPARHLAVSLFPKLTPAQRKDADLVLNHQMLGIKPGHGKHGTSGSGLGVSRMGSRAGSKQGSSRGGSRAGSRAGSRGGLLTRNTTTESMMGGGGKGHRSSSGKIRSATAGSMKSIGSYQTGNRSIASGSVTSGGGGGGVTAENISAFLGKARAQGMNRGDQGVVWKSDPAGIMGKMIRGGGTGKGEREERIKKRREELLAMLT</sequence>
<evidence type="ECO:0000256" key="3">
    <source>
        <dbReference type="SAM" id="MobiDB-lite"/>
    </source>
</evidence>
<reference evidence="4" key="1">
    <citation type="submission" date="2022-07" db="EMBL/GenBank/DDBJ databases">
        <title>Genome analysis of Parmales, a sister group of diatoms, reveals the evolutionary specialization of diatoms from phago-mixotrophs to photoautotrophs.</title>
        <authorList>
            <person name="Ban H."/>
            <person name="Sato S."/>
            <person name="Yoshikawa S."/>
            <person name="Kazumasa Y."/>
            <person name="Nakamura Y."/>
            <person name="Ichinomiya M."/>
            <person name="Saitoh K."/>
            <person name="Sato N."/>
            <person name="Blanc-Mathieu R."/>
            <person name="Endo H."/>
            <person name="Kuwata A."/>
            <person name="Ogata H."/>
        </authorList>
    </citation>
    <scope>NUCLEOTIDE SEQUENCE</scope>
</reference>
<feature type="region of interest" description="Disordered" evidence="3">
    <location>
        <begin position="1059"/>
        <end position="1135"/>
    </location>
</feature>
<dbReference type="EMBL" id="BRXZ01001001">
    <property type="protein sequence ID" value="GMH59703.1"/>
    <property type="molecule type" value="Genomic_DNA"/>
</dbReference>
<keyword evidence="1" id="KW-0853">WD repeat</keyword>
<dbReference type="InterPro" id="IPR001680">
    <property type="entry name" value="WD40_rpt"/>
</dbReference>
<proteinExistence type="predicted"/>
<dbReference type="InterPro" id="IPR050505">
    <property type="entry name" value="WDR55/POC1"/>
</dbReference>
<organism evidence="4 5">
    <name type="scientific">Triparma retinervis</name>
    <dbReference type="NCBI Taxonomy" id="2557542"/>
    <lineage>
        <taxon>Eukaryota</taxon>
        <taxon>Sar</taxon>
        <taxon>Stramenopiles</taxon>
        <taxon>Ochrophyta</taxon>
        <taxon>Bolidophyceae</taxon>
        <taxon>Parmales</taxon>
        <taxon>Triparmaceae</taxon>
        <taxon>Triparma</taxon>
    </lineage>
</organism>
<protein>
    <submittedName>
        <fullName evidence="4">Uncharacterized protein</fullName>
    </submittedName>
</protein>
<dbReference type="InterPro" id="IPR036322">
    <property type="entry name" value="WD40_repeat_dom_sf"/>
</dbReference>
<dbReference type="SMART" id="SM00320">
    <property type="entry name" value="WD40"/>
    <property type="match status" value="4"/>
</dbReference>
<evidence type="ECO:0000256" key="2">
    <source>
        <dbReference type="ARBA" id="ARBA00022737"/>
    </source>
</evidence>
<dbReference type="InterPro" id="IPR015943">
    <property type="entry name" value="WD40/YVTN_repeat-like_dom_sf"/>
</dbReference>
<evidence type="ECO:0000256" key="1">
    <source>
        <dbReference type="ARBA" id="ARBA00022574"/>
    </source>
</evidence>
<keyword evidence="5" id="KW-1185">Reference proteome</keyword>
<feature type="compositionally biased region" description="Acidic residues" evidence="3">
    <location>
        <begin position="473"/>
        <end position="482"/>
    </location>
</feature>
<accession>A0A9W7DYR1</accession>
<dbReference type="PANTHER" id="PTHR44019">
    <property type="entry name" value="WD REPEAT-CONTAINING PROTEIN 55"/>
    <property type="match status" value="1"/>
</dbReference>
<feature type="compositionally biased region" description="Pro residues" evidence="3">
    <location>
        <begin position="510"/>
        <end position="521"/>
    </location>
</feature>
<evidence type="ECO:0000313" key="4">
    <source>
        <dbReference type="EMBL" id="GMH59703.1"/>
    </source>
</evidence>
<dbReference type="PANTHER" id="PTHR44019:SF8">
    <property type="entry name" value="POC1 CENTRIOLAR PROTEIN HOMOLOG"/>
    <property type="match status" value="1"/>
</dbReference>
<comment type="caution">
    <text evidence="4">The sequence shown here is derived from an EMBL/GenBank/DDBJ whole genome shotgun (WGS) entry which is preliminary data.</text>
</comment>
<feature type="compositionally biased region" description="Basic residues" evidence="3">
    <location>
        <begin position="752"/>
        <end position="764"/>
    </location>
</feature>
<feature type="region of interest" description="Disordered" evidence="3">
    <location>
        <begin position="335"/>
        <end position="366"/>
    </location>
</feature>
<dbReference type="SUPFAM" id="SSF50978">
    <property type="entry name" value="WD40 repeat-like"/>
    <property type="match status" value="1"/>
</dbReference>
<name>A0A9W7DYR1_9STRA</name>
<feature type="compositionally biased region" description="Low complexity" evidence="3">
    <location>
        <begin position="1079"/>
        <end position="1088"/>
    </location>
</feature>
<dbReference type="OrthoDB" id="547231at2759"/>
<feature type="region of interest" description="Disordered" evidence="3">
    <location>
        <begin position="615"/>
        <end position="637"/>
    </location>
</feature>
<dbReference type="Gene3D" id="2.130.10.10">
    <property type="entry name" value="YVTN repeat-like/Quinoprotein amine dehydrogenase"/>
    <property type="match status" value="1"/>
</dbReference>
<feature type="region of interest" description="Disordered" evidence="3">
    <location>
        <begin position="734"/>
        <end position="770"/>
    </location>
</feature>
<feature type="region of interest" description="Disordered" evidence="3">
    <location>
        <begin position="883"/>
        <end position="905"/>
    </location>
</feature>
<evidence type="ECO:0000313" key="5">
    <source>
        <dbReference type="Proteomes" id="UP001165082"/>
    </source>
</evidence>
<gene>
    <name evidence="4" type="ORF">TrRE_jg3160</name>
</gene>
<dbReference type="Proteomes" id="UP001165082">
    <property type="component" value="Unassembled WGS sequence"/>
</dbReference>
<feature type="region of interest" description="Disordered" evidence="3">
    <location>
        <begin position="452"/>
        <end position="546"/>
    </location>
</feature>
<keyword evidence="2" id="KW-0677">Repeat</keyword>
<feature type="compositionally biased region" description="Basic and acidic residues" evidence="3">
    <location>
        <begin position="483"/>
        <end position="496"/>
    </location>
</feature>